<evidence type="ECO:0000313" key="2">
    <source>
        <dbReference type="Proteomes" id="UP000270673"/>
    </source>
</evidence>
<sequence>MARIKSTNFYQKSGKVANEVFSNLGNGEVGCRAKNSKQAPLNEEQKINASGFSALNTEVRYLNPVLRVTFPRDSNGTKWANRFTSVNKKREGVLTTTKINPDTPVNPKKKANEEYTSEIDWTRVLFAAGPLLAPSVNANRTNMSRKQILAEKTSFQSRVTPLSDADTPAVTAEEGEMYNITLTQVANVYEGAYCWTNDRVYTVIYSPDDHFALVKQLRDRGDGGITSIAIPSFVKPENIHVYSLAMTADGKITSNSVHSRLGE</sequence>
<gene>
    <name evidence="1" type="ORF">D8S85_07225</name>
</gene>
<proteinExistence type="predicted"/>
<name>A0A3S9VS63_9BACT</name>
<keyword evidence="2" id="KW-1185">Reference proteome</keyword>
<reference evidence="1 2" key="1">
    <citation type="submission" date="2018-10" db="EMBL/GenBank/DDBJ databases">
        <title>Butyricimonas faecalis sp. nov., isolated from human faeces and emended description of the genus Butyricimonas.</title>
        <authorList>
            <person name="Le Roy T."/>
            <person name="Van der Smissen P."/>
            <person name="Paquot A."/>
            <person name="Delzenne N."/>
            <person name="Muccioli G."/>
            <person name="Collet J.-F."/>
            <person name="Cani P.D."/>
        </authorList>
    </citation>
    <scope>NUCLEOTIDE SEQUENCE [LARGE SCALE GENOMIC DNA]</scope>
    <source>
        <strain evidence="1 2">H184</strain>
    </source>
</reference>
<evidence type="ECO:0000313" key="1">
    <source>
        <dbReference type="EMBL" id="AZS29375.1"/>
    </source>
</evidence>
<organism evidence="1 2">
    <name type="scientific">Butyricimonas faecalis</name>
    <dbReference type="NCBI Taxonomy" id="2093856"/>
    <lineage>
        <taxon>Bacteria</taxon>
        <taxon>Pseudomonadati</taxon>
        <taxon>Bacteroidota</taxon>
        <taxon>Bacteroidia</taxon>
        <taxon>Bacteroidales</taxon>
        <taxon>Odoribacteraceae</taxon>
        <taxon>Butyricimonas</taxon>
    </lineage>
</organism>
<accession>A0A3S9VS63</accession>
<dbReference type="EMBL" id="CP032819">
    <property type="protein sequence ID" value="AZS29375.1"/>
    <property type="molecule type" value="Genomic_DNA"/>
</dbReference>
<dbReference type="AlphaFoldDB" id="A0A3S9VS63"/>
<dbReference type="Proteomes" id="UP000270673">
    <property type="component" value="Chromosome"/>
</dbReference>
<dbReference type="KEGG" id="buy:D8S85_07225"/>
<dbReference type="OrthoDB" id="1096396at2"/>
<dbReference type="RefSeq" id="WP_106480120.1">
    <property type="nucleotide sequence ID" value="NZ_CP032819.1"/>
</dbReference>
<protein>
    <submittedName>
        <fullName evidence="1">Uncharacterized protein</fullName>
    </submittedName>
</protein>